<evidence type="ECO:0000313" key="1">
    <source>
        <dbReference type="EMBL" id="ERM01290.1"/>
    </source>
</evidence>
<proteinExistence type="predicted"/>
<organism evidence="1 2">
    <name type="scientific">Brucella intermedia 229E</name>
    <dbReference type="NCBI Taxonomy" id="1337887"/>
    <lineage>
        <taxon>Bacteria</taxon>
        <taxon>Pseudomonadati</taxon>
        <taxon>Pseudomonadota</taxon>
        <taxon>Alphaproteobacteria</taxon>
        <taxon>Hyphomicrobiales</taxon>
        <taxon>Brucellaceae</taxon>
        <taxon>Brucella/Ochrobactrum group</taxon>
        <taxon>Brucella</taxon>
    </lineage>
</organism>
<comment type="caution">
    <text evidence="1">The sequence shown here is derived from an EMBL/GenBank/DDBJ whole genome shotgun (WGS) entry which is preliminary data.</text>
</comment>
<dbReference type="Proteomes" id="UP000016842">
    <property type="component" value="Unassembled WGS sequence"/>
</dbReference>
<dbReference type="EMBL" id="ASXJ01000180">
    <property type="protein sequence ID" value="ERM01290.1"/>
    <property type="molecule type" value="Genomic_DNA"/>
</dbReference>
<accession>U4V5M4</accession>
<dbReference type="AlphaFoldDB" id="U4V5M4"/>
<name>U4V5M4_9HYPH</name>
<gene>
    <name evidence="1" type="ORF">Q644_22395</name>
</gene>
<reference evidence="1 2" key="1">
    <citation type="journal article" date="2014" name="FEMS Microbiol. Lett.">
        <title>Genome sequencing analysis reveals virulence-related gene content of Ochrobactrum intermedium strain 229E, a urease-positive strain isolated from the human gastric niche.</title>
        <authorList>
            <person name="Kulkarni G.J."/>
            <person name="Shetty S."/>
            <person name="Dharne M.S."/>
            <person name="Shouche Y.S."/>
        </authorList>
    </citation>
    <scope>NUCLEOTIDE SEQUENCE [LARGE SCALE GENOMIC DNA]</scope>
    <source>
        <strain evidence="1 2">229E</strain>
    </source>
</reference>
<evidence type="ECO:0000313" key="2">
    <source>
        <dbReference type="Proteomes" id="UP000016842"/>
    </source>
</evidence>
<sequence length="176" mass="19244">MEIAFDSSQGKLRAGFRLLGFRLVTGILASVAGELAETRIDFRELRFLGKTLFDEAGNRLALIADEFDLPVRRGYLCGRCLGLLRILLDSFLLYVDLAQFLGKSLLEEDVFGANGILRVFTALGKAGGKADLLLPPRLVLRADERVLRSSRCACFQGTGGRNVPLCRPTAEAVGRP</sequence>
<protein>
    <submittedName>
        <fullName evidence="1">Uncharacterized protein</fullName>
    </submittedName>
</protein>